<reference evidence="3" key="1">
    <citation type="submission" date="2017-06" db="EMBL/GenBank/DDBJ databases">
        <authorList>
            <person name="Rastogi G."/>
            <person name="Vaishampayan P."/>
            <person name="Seuylemezian A."/>
        </authorList>
    </citation>
    <scope>NUCLEOTIDE SEQUENCE [LARGE SCALE GENOMIC DNA]</scope>
    <source>
        <strain evidence="3">PI11</strain>
    </source>
</reference>
<comment type="caution">
    <text evidence="2">The sequence shown here is derived from an EMBL/GenBank/DDBJ whole genome shotgun (WGS) entry which is preliminary data.</text>
</comment>
<gene>
    <name evidence="2" type="ORF">CDO35_06900</name>
</gene>
<proteinExistence type="predicted"/>
<keyword evidence="1" id="KW-0732">Signal</keyword>
<dbReference type="AlphaFoldDB" id="A0A2G5FRX6"/>
<sequence>MKRAAILALAIVSLAANADDQTALSKAIDAIKPATNAAGEYVSKSIMQSLSGNDTAMGRAARDNLERQAKAEREANRGTRKTMKECIKPGNVIDEDVQECIMGMRERDW</sequence>
<organism evidence="2 3">
    <name type="scientific">Pseudomonas sediminis</name>
    <dbReference type="NCBI Taxonomy" id="1691904"/>
    <lineage>
        <taxon>Bacteria</taxon>
        <taxon>Pseudomonadati</taxon>
        <taxon>Pseudomonadota</taxon>
        <taxon>Gammaproteobacteria</taxon>
        <taxon>Pseudomonadales</taxon>
        <taxon>Pseudomonadaceae</taxon>
        <taxon>Pseudomonas</taxon>
    </lineage>
</organism>
<evidence type="ECO:0000313" key="3">
    <source>
        <dbReference type="Proteomes" id="UP000229504"/>
    </source>
</evidence>
<feature type="signal peptide" evidence="1">
    <location>
        <begin position="1"/>
        <end position="18"/>
    </location>
</feature>
<protein>
    <submittedName>
        <fullName evidence="2">Uncharacterized protein</fullName>
    </submittedName>
</protein>
<feature type="chain" id="PRO_5013552382" evidence="1">
    <location>
        <begin position="19"/>
        <end position="109"/>
    </location>
</feature>
<accession>A0A2G5FRX6</accession>
<evidence type="ECO:0000313" key="2">
    <source>
        <dbReference type="EMBL" id="PIA70715.1"/>
    </source>
</evidence>
<name>A0A2G5FRX6_9PSED</name>
<evidence type="ECO:0000256" key="1">
    <source>
        <dbReference type="SAM" id="SignalP"/>
    </source>
</evidence>
<dbReference type="Proteomes" id="UP000229504">
    <property type="component" value="Unassembled WGS sequence"/>
</dbReference>
<dbReference type="EMBL" id="NIQU01000002">
    <property type="protein sequence ID" value="PIA70715.1"/>
    <property type="molecule type" value="Genomic_DNA"/>
</dbReference>